<name>A0A3P7LYC2_STRVU</name>
<keyword evidence="2" id="KW-0812">Transmembrane</keyword>
<dbReference type="EMBL" id="UYYB01127723">
    <property type="protein sequence ID" value="VDM84118.1"/>
    <property type="molecule type" value="Genomic_DNA"/>
</dbReference>
<evidence type="ECO:0000313" key="7">
    <source>
        <dbReference type="Proteomes" id="UP000270094"/>
    </source>
</evidence>
<feature type="non-terminal residue" evidence="6">
    <location>
        <position position="150"/>
    </location>
</feature>
<reference evidence="6 7" key="1">
    <citation type="submission" date="2018-11" db="EMBL/GenBank/DDBJ databases">
        <authorList>
            <consortium name="Pathogen Informatics"/>
        </authorList>
    </citation>
    <scope>NUCLEOTIDE SEQUENCE [LARGE SCALE GENOMIC DNA]</scope>
</reference>
<sequence length="150" mass="16744">MTAASYFPEYIRARISAGIMFTMMRRRPKIDNMSYQGEKPEIKGDVALRNVYFSYPARQRALILQGVNIAAKHGQTVALVGPSGCGKSTIIQLIERYYDTLCGSVVSASPKQTAGTELTKLSFTILTSQSIDNYDIRDLSIRHMRDNMAL</sequence>
<evidence type="ECO:0000256" key="3">
    <source>
        <dbReference type="ARBA" id="ARBA00022989"/>
    </source>
</evidence>
<dbReference type="OrthoDB" id="6500128at2759"/>
<evidence type="ECO:0000313" key="6">
    <source>
        <dbReference type="EMBL" id="VDM84118.1"/>
    </source>
</evidence>
<accession>A0A3P7LYC2</accession>
<dbReference type="InterPro" id="IPR036640">
    <property type="entry name" value="ABC1_TM_sf"/>
</dbReference>
<protein>
    <recommendedName>
        <fullName evidence="5">ABC transporter domain-containing protein</fullName>
    </recommendedName>
</protein>
<evidence type="ECO:0000256" key="4">
    <source>
        <dbReference type="ARBA" id="ARBA00023136"/>
    </source>
</evidence>
<dbReference type="Proteomes" id="UP000270094">
    <property type="component" value="Unassembled WGS sequence"/>
</dbReference>
<proteinExistence type="predicted"/>
<dbReference type="GO" id="GO:0016887">
    <property type="term" value="F:ATP hydrolysis activity"/>
    <property type="evidence" value="ECO:0007669"/>
    <property type="project" value="InterPro"/>
</dbReference>
<keyword evidence="7" id="KW-1185">Reference proteome</keyword>
<dbReference type="PANTHER" id="PTHR24221">
    <property type="entry name" value="ATP-BINDING CASSETTE SUB-FAMILY B"/>
    <property type="match status" value="1"/>
</dbReference>
<dbReference type="SUPFAM" id="SSF52540">
    <property type="entry name" value="P-loop containing nucleoside triphosphate hydrolases"/>
    <property type="match status" value="1"/>
</dbReference>
<keyword evidence="4" id="KW-0472">Membrane</keyword>
<dbReference type="InterPro" id="IPR027417">
    <property type="entry name" value="P-loop_NTPase"/>
</dbReference>
<evidence type="ECO:0000256" key="1">
    <source>
        <dbReference type="ARBA" id="ARBA00004141"/>
    </source>
</evidence>
<dbReference type="GO" id="GO:0042626">
    <property type="term" value="F:ATPase-coupled transmembrane transporter activity"/>
    <property type="evidence" value="ECO:0007669"/>
    <property type="project" value="TreeGrafter"/>
</dbReference>
<dbReference type="GO" id="GO:0005524">
    <property type="term" value="F:ATP binding"/>
    <property type="evidence" value="ECO:0007669"/>
    <property type="project" value="InterPro"/>
</dbReference>
<dbReference type="InterPro" id="IPR039421">
    <property type="entry name" value="Type_1_exporter"/>
</dbReference>
<dbReference type="PANTHER" id="PTHR24221:SF455">
    <property type="entry name" value="MULTIDRUG RESISTANCE PROTEIN PGP-3"/>
    <property type="match status" value="1"/>
</dbReference>
<gene>
    <name evidence="6" type="ORF">SVUK_LOCUS19116</name>
</gene>
<comment type="subcellular location">
    <subcellularLocation>
        <location evidence="1">Membrane</location>
        <topology evidence="1">Multi-pass membrane protein</topology>
    </subcellularLocation>
</comment>
<dbReference type="Pfam" id="PF00005">
    <property type="entry name" value="ABC_tran"/>
    <property type="match status" value="1"/>
</dbReference>
<organism evidence="6 7">
    <name type="scientific">Strongylus vulgaris</name>
    <name type="common">Blood worm</name>
    <dbReference type="NCBI Taxonomy" id="40348"/>
    <lineage>
        <taxon>Eukaryota</taxon>
        <taxon>Metazoa</taxon>
        <taxon>Ecdysozoa</taxon>
        <taxon>Nematoda</taxon>
        <taxon>Chromadorea</taxon>
        <taxon>Rhabditida</taxon>
        <taxon>Rhabditina</taxon>
        <taxon>Rhabditomorpha</taxon>
        <taxon>Strongyloidea</taxon>
        <taxon>Strongylidae</taxon>
        <taxon>Strongylus</taxon>
    </lineage>
</organism>
<dbReference type="InterPro" id="IPR003439">
    <property type="entry name" value="ABC_transporter-like_ATP-bd"/>
</dbReference>
<feature type="domain" description="ABC transporter" evidence="5">
    <location>
        <begin position="64"/>
        <end position="108"/>
    </location>
</feature>
<dbReference type="AlphaFoldDB" id="A0A3P7LYC2"/>
<dbReference type="Gene3D" id="1.20.1560.10">
    <property type="entry name" value="ABC transporter type 1, transmembrane domain"/>
    <property type="match status" value="1"/>
</dbReference>
<evidence type="ECO:0000259" key="5">
    <source>
        <dbReference type="Pfam" id="PF00005"/>
    </source>
</evidence>
<evidence type="ECO:0000256" key="2">
    <source>
        <dbReference type="ARBA" id="ARBA00022692"/>
    </source>
</evidence>
<dbReference type="Gene3D" id="3.40.50.300">
    <property type="entry name" value="P-loop containing nucleotide triphosphate hydrolases"/>
    <property type="match status" value="1"/>
</dbReference>
<dbReference type="GO" id="GO:0016020">
    <property type="term" value="C:membrane"/>
    <property type="evidence" value="ECO:0007669"/>
    <property type="project" value="UniProtKB-SubCell"/>
</dbReference>
<keyword evidence="3" id="KW-1133">Transmembrane helix</keyword>